<dbReference type="GO" id="GO:0055085">
    <property type="term" value="P:transmembrane transport"/>
    <property type="evidence" value="ECO:0007669"/>
    <property type="project" value="TreeGrafter"/>
</dbReference>
<proteinExistence type="inferred from homology"/>
<dbReference type="Proteomes" id="UP000002939">
    <property type="component" value="Unassembled WGS sequence"/>
</dbReference>
<name>D0BNI7_9LACT</name>
<reference evidence="9" key="1">
    <citation type="submission" date="2009-09" db="EMBL/GenBank/DDBJ databases">
        <authorList>
            <consortium name="The Broad Institute Genome Sequencing Platform"/>
            <person name="Ward D."/>
            <person name="Feldgarden M."/>
            <person name="Earl A."/>
            <person name="Young S.K."/>
            <person name="Zeng Q."/>
            <person name="Koehrsen M."/>
            <person name="Alvarado L."/>
            <person name="Berlin A."/>
            <person name="Bochicchio J."/>
            <person name="Borenstein D."/>
            <person name="Chapman S.B."/>
            <person name="Chen Z."/>
            <person name="Engels R."/>
            <person name="Freedman E."/>
            <person name="Gellesch M."/>
            <person name="Goldberg J."/>
            <person name="Griggs A."/>
            <person name="Gujja S."/>
            <person name="Heilman E."/>
            <person name="Heiman D."/>
            <person name="Hepburn T."/>
            <person name="Howarth C."/>
            <person name="Jen D."/>
            <person name="Larson L."/>
            <person name="Lewis B."/>
            <person name="Mehta T."/>
            <person name="Park D."/>
            <person name="Pearson M."/>
            <person name="Roberts A."/>
            <person name="Saif S."/>
            <person name="Shea T."/>
            <person name="Shenoy N."/>
            <person name="Sisk P."/>
            <person name="Stolte C."/>
            <person name="Sykes S."/>
            <person name="Thomson T."/>
            <person name="Walk T."/>
            <person name="White J."/>
            <person name="Yandava C."/>
            <person name="Sibley C.D."/>
            <person name="Field T.R."/>
            <person name="Grinwis M."/>
            <person name="Eshaghurshan C.S."/>
            <person name="Surette M.G."/>
            <person name="Haas B."/>
            <person name="Nusbaum C."/>
            <person name="Birren B."/>
        </authorList>
    </citation>
    <scope>NUCLEOTIDE SEQUENCE [LARGE SCALE GENOMIC DNA]</scope>
    <source>
        <strain evidence="9">ATCC 700633</strain>
    </source>
</reference>
<evidence type="ECO:0000313" key="10">
    <source>
        <dbReference type="Proteomes" id="UP000002939"/>
    </source>
</evidence>
<feature type="transmembrane region" description="Helical" evidence="8">
    <location>
        <begin position="83"/>
        <end position="108"/>
    </location>
</feature>
<dbReference type="GO" id="GO:0005886">
    <property type="term" value="C:plasma membrane"/>
    <property type="evidence" value="ECO:0007669"/>
    <property type="project" value="UniProtKB-SubCell"/>
</dbReference>
<comment type="caution">
    <text evidence="9">The sequence shown here is derived from an EMBL/GenBank/DDBJ whole genome shotgun (WGS) entry which is preliminary data.</text>
</comment>
<dbReference type="eggNOG" id="COG0628">
    <property type="taxonomic scope" value="Bacteria"/>
</dbReference>
<keyword evidence="10" id="KW-1185">Reference proteome</keyword>
<evidence type="ECO:0000256" key="4">
    <source>
        <dbReference type="ARBA" id="ARBA00022475"/>
    </source>
</evidence>
<evidence type="ECO:0000256" key="7">
    <source>
        <dbReference type="ARBA" id="ARBA00023136"/>
    </source>
</evidence>
<comment type="subcellular location">
    <subcellularLocation>
        <location evidence="1">Cell membrane</location>
        <topology evidence="1">Multi-pass membrane protein</topology>
    </subcellularLocation>
</comment>
<evidence type="ECO:0000313" key="9">
    <source>
        <dbReference type="EMBL" id="EEW92452.1"/>
    </source>
</evidence>
<dbReference type="Pfam" id="PF01594">
    <property type="entry name" value="AI-2E_transport"/>
    <property type="match status" value="1"/>
</dbReference>
<dbReference type="STRING" id="626369.HMPREF0446_01522"/>
<feature type="transmembrane region" description="Helical" evidence="8">
    <location>
        <begin position="344"/>
        <end position="364"/>
    </location>
</feature>
<keyword evidence="7 8" id="KW-0472">Membrane</keyword>
<feature type="transmembrane region" description="Helical" evidence="8">
    <location>
        <begin position="241"/>
        <end position="270"/>
    </location>
</feature>
<dbReference type="PANTHER" id="PTHR21716">
    <property type="entry name" value="TRANSMEMBRANE PROTEIN"/>
    <property type="match status" value="1"/>
</dbReference>
<feature type="transmembrane region" description="Helical" evidence="8">
    <location>
        <begin position="178"/>
        <end position="200"/>
    </location>
</feature>
<evidence type="ECO:0008006" key="11">
    <source>
        <dbReference type="Google" id="ProtNLM"/>
    </source>
</evidence>
<feature type="transmembrane region" description="Helical" evidence="8">
    <location>
        <begin position="282"/>
        <end position="309"/>
    </location>
</feature>
<gene>
    <name evidence="9" type="ORF">HMPREF0446_01522</name>
</gene>
<protein>
    <recommendedName>
        <fullName evidence="11">AI-2E family transporter</fullName>
    </recommendedName>
</protein>
<evidence type="ECO:0000256" key="1">
    <source>
        <dbReference type="ARBA" id="ARBA00004651"/>
    </source>
</evidence>
<feature type="transmembrane region" description="Helical" evidence="8">
    <location>
        <begin position="53"/>
        <end position="71"/>
    </location>
</feature>
<dbReference type="OrthoDB" id="9793390at2"/>
<evidence type="ECO:0000256" key="2">
    <source>
        <dbReference type="ARBA" id="ARBA00009773"/>
    </source>
</evidence>
<sequence>MEEFEHTTSSKTWFWKWFLNNRLVNTLLVILLLLINIFVFTKISYLFSPLKGFFSIIGFPMVGAGILFYMVKPIQDFLVEKGVHKSVAILLNFILLIVLLLAAIFSFIPIVEKQLRELVTQLPIYYQIISQQVERVVQSNTFSAVQEQLNGINMDFLQSLGTRVNGLLNVTFSGIGNVVGAVGEFMIGIITMPILLFYLLQDGEKILPAVLQVFPTRSRKRMSIVLTEMNQQISSYIRGQLTVAIAVAIMFSIGYAIIGLPYGVTIAILAGALNVIPYVGSFFGILPALIVGFVISPWMFVQVFIVFVIEQTLEGRIVSPLILGNSLQMHPVTILVVLLSTGKIFGLVGLLLGVPGYAVLKVIISHIFDWYKEYSGLYVEEPKTEENLVKE</sequence>
<dbReference type="AlphaFoldDB" id="D0BNI7"/>
<evidence type="ECO:0000256" key="3">
    <source>
        <dbReference type="ARBA" id="ARBA00022448"/>
    </source>
</evidence>
<feature type="transmembrane region" description="Helical" evidence="8">
    <location>
        <begin position="321"/>
        <end position="338"/>
    </location>
</feature>
<evidence type="ECO:0000256" key="5">
    <source>
        <dbReference type="ARBA" id="ARBA00022692"/>
    </source>
</evidence>
<comment type="similarity">
    <text evidence="2">Belongs to the autoinducer-2 exporter (AI-2E) (TC 2.A.86) family.</text>
</comment>
<evidence type="ECO:0000256" key="6">
    <source>
        <dbReference type="ARBA" id="ARBA00022989"/>
    </source>
</evidence>
<dbReference type="PANTHER" id="PTHR21716:SF53">
    <property type="entry name" value="PERMEASE PERM-RELATED"/>
    <property type="match status" value="1"/>
</dbReference>
<keyword evidence="6 8" id="KW-1133">Transmembrane helix</keyword>
<keyword evidence="3" id="KW-0813">Transport</keyword>
<keyword evidence="4" id="KW-1003">Cell membrane</keyword>
<dbReference type="RefSeq" id="WP_006703798.1">
    <property type="nucleotide sequence ID" value="NZ_KI391971.1"/>
</dbReference>
<organism evidence="9 10">
    <name type="scientific">Granulicatella elegans ATCC 700633</name>
    <dbReference type="NCBI Taxonomy" id="626369"/>
    <lineage>
        <taxon>Bacteria</taxon>
        <taxon>Bacillati</taxon>
        <taxon>Bacillota</taxon>
        <taxon>Bacilli</taxon>
        <taxon>Lactobacillales</taxon>
        <taxon>Carnobacteriaceae</taxon>
        <taxon>Granulicatella</taxon>
    </lineage>
</organism>
<keyword evidence="5 8" id="KW-0812">Transmembrane</keyword>
<dbReference type="HOGENOM" id="CLU_031275_8_2_9"/>
<dbReference type="InterPro" id="IPR002549">
    <property type="entry name" value="AI-2E-like"/>
</dbReference>
<dbReference type="EMBL" id="ACRF02000001">
    <property type="protein sequence ID" value="EEW92452.1"/>
    <property type="molecule type" value="Genomic_DNA"/>
</dbReference>
<evidence type="ECO:0000256" key="8">
    <source>
        <dbReference type="SAM" id="Phobius"/>
    </source>
</evidence>
<feature type="transmembrane region" description="Helical" evidence="8">
    <location>
        <begin position="23"/>
        <end position="47"/>
    </location>
</feature>
<reference evidence="9" key="2">
    <citation type="submission" date="2011-10" db="EMBL/GenBank/DDBJ databases">
        <title>The Genome Sequence of Granulicatella elegans ATCC 700633.</title>
        <authorList>
            <consortium name="The Broad Institute Genome Sequencing Platform"/>
            <consortium name="The Broad Institute Genome Sequencing Center for Infectious Disease"/>
            <person name="Earl A."/>
            <person name="Ward D."/>
            <person name="Feldgarden M."/>
            <person name="Gevers D."/>
            <person name="Sibley C.D."/>
            <person name="Field T.R."/>
            <person name="Grinwis M."/>
            <person name="Eshaghurshan C.S."/>
            <person name="Surette M.G."/>
            <person name="Young S.K."/>
            <person name="Zeng Q."/>
            <person name="Gargeya S."/>
            <person name="Fitzgerald M."/>
            <person name="Haas B."/>
            <person name="Abouelleil A."/>
            <person name="Alvarado L."/>
            <person name="Arachchi H.M."/>
            <person name="Berlin A."/>
            <person name="Brown A."/>
            <person name="Chapman S.B."/>
            <person name="Chen Z."/>
            <person name="Dunbar C."/>
            <person name="Freedman E."/>
            <person name="Gearin G."/>
            <person name="Goldberg J."/>
            <person name="Griggs A."/>
            <person name="Gujja S."/>
            <person name="Heiman D."/>
            <person name="Howarth C."/>
            <person name="Larson L."/>
            <person name="Lui A."/>
            <person name="MacDonald P.J.P."/>
            <person name="Montmayeur A."/>
            <person name="Murphy C."/>
            <person name="Neiman D."/>
            <person name="Pearson M."/>
            <person name="Priest M."/>
            <person name="Roberts A."/>
            <person name="Saif S."/>
            <person name="Shea T."/>
            <person name="Shenoy N."/>
            <person name="Sisk P."/>
            <person name="Stolte C."/>
            <person name="Sykes S."/>
            <person name="Wortman J."/>
            <person name="Nusbaum C."/>
            <person name="Birren B."/>
        </authorList>
    </citation>
    <scope>NUCLEOTIDE SEQUENCE [LARGE SCALE GENOMIC DNA]</scope>
    <source>
        <strain evidence="9">ATCC 700633</strain>
    </source>
</reference>
<accession>D0BNI7</accession>